<dbReference type="Proteomes" id="UP000242474">
    <property type="component" value="Unassembled WGS sequence"/>
</dbReference>
<dbReference type="OrthoDB" id="5548684at2759"/>
<protein>
    <recommendedName>
        <fullName evidence="4">Invertebrate defensins family profile domain-containing protein</fullName>
    </recommendedName>
</protein>
<dbReference type="EMBL" id="KZ303488">
    <property type="protein sequence ID" value="PIA18880.1"/>
    <property type="molecule type" value="Genomic_DNA"/>
</dbReference>
<gene>
    <name evidence="2" type="ORF">COEREDRAFT_79424</name>
</gene>
<feature type="chain" id="PRO_5013955740" description="Invertebrate defensins family profile domain-containing protein" evidence="1">
    <location>
        <begin position="20"/>
        <end position="71"/>
    </location>
</feature>
<keyword evidence="3" id="KW-1185">Reference proteome</keyword>
<feature type="signal peptide" evidence="1">
    <location>
        <begin position="1"/>
        <end position="19"/>
    </location>
</feature>
<reference evidence="2 3" key="1">
    <citation type="journal article" date="2015" name="Genome Biol. Evol.">
        <title>Phylogenomic analyses indicate that early fungi evolved digesting cell walls of algal ancestors of land plants.</title>
        <authorList>
            <person name="Chang Y."/>
            <person name="Wang S."/>
            <person name="Sekimoto S."/>
            <person name="Aerts A.L."/>
            <person name="Choi C."/>
            <person name="Clum A."/>
            <person name="LaButti K.M."/>
            <person name="Lindquist E.A."/>
            <person name="Yee Ngan C."/>
            <person name="Ohm R.A."/>
            <person name="Salamov A.A."/>
            <person name="Grigoriev I.V."/>
            <person name="Spatafora J.W."/>
            <person name="Berbee M.L."/>
        </authorList>
    </citation>
    <scope>NUCLEOTIDE SEQUENCE [LARGE SCALE GENOMIC DNA]</scope>
    <source>
        <strain evidence="2 3">NRRL 1564</strain>
    </source>
</reference>
<evidence type="ECO:0000313" key="2">
    <source>
        <dbReference type="EMBL" id="PIA18880.1"/>
    </source>
</evidence>
<sequence>MKAFGFLVTICAVAISAAALPTSNVLPLAKTPFEKCVAEHGGEFFPYPGPGECSVIGRCQCLDNGSVGCIC</sequence>
<evidence type="ECO:0000256" key="1">
    <source>
        <dbReference type="SAM" id="SignalP"/>
    </source>
</evidence>
<dbReference type="AlphaFoldDB" id="A0A2G5BIM9"/>
<accession>A0A2G5BIM9</accession>
<organism evidence="2 3">
    <name type="scientific">Coemansia reversa (strain ATCC 12441 / NRRL 1564)</name>
    <dbReference type="NCBI Taxonomy" id="763665"/>
    <lineage>
        <taxon>Eukaryota</taxon>
        <taxon>Fungi</taxon>
        <taxon>Fungi incertae sedis</taxon>
        <taxon>Zoopagomycota</taxon>
        <taxon>Kickxellomycotina</taxon>
        <taxon>Kickxellomycetes</taxon>
        <taxon>Kickxellales</taxon>
        <taxon>Kickxellaceae</taxon>
        <taxon>Coemansia</taxon>
    </lineage>
</organism>
<proteinExistence type="predicted"/>
<evidence type="ECO:0008006" key="4">
    <source>
        <dbReference type="Google" id="ProtNLM"/>
    </source>
</evidence>
<evidence type="ECO:0000313" key="3">
    <source>
        <dbReference type="Proteomes" id="UP000242474"/>
    </source>
</evidence>
<name>A0A2G5BIM9_COERN</name>
<keyword evidence="1" id="KW-0732">Signal</keyword>